<protein>
    <recommendedName>
        <fullName evidence="4">tRNA-binding domain-containing protein</fullName>
    </recommendedName>
</protein>
<dbReference type="Gene3D" id="2.40.50.140">
    <property type="entry name" value="Nucleic acid-binding proteins"/>
    <property type="match status" value="1"/>
</dbReference>
<gene>
    <name evidence="5" type="ORF">ACH47G_00165</name>
</gene>
<evidence type="ECO:0000256" key="3">
    <source>
        <dbReference type="PROSITE-ProRule" id="PRU00209"/>
    </source>
</evidence>
<evidence type="ECO:0000259" key="4">
    <source>
        <dbReference type="PROSITE" id="PS50886"/>
    </source>
</evidence>
<dbReference type="Proteomes" id="UP001611450">
    <property type="component" value="Unassembled WGS sequence"/>
</dbReference>
<dbReference type="Pfam" id="PF01588">
    <property type="entry name" value="tRNA_bind"/>
    <property type="match status" value="1"/>
</dbReference>
<sequence length="121" mass="13133">MTIEPKQRGDMQTKQLIGIDDFAKIDIRVGTVVECTEISGSHSILRLTVDFGAGISRTVLSGLKKWYSPADLLGHSFVFIINLAPRVLMGEESQGMMLTIESEPPALLPVAPEIAPGSRLL</sequence>
<organism evidence="5 6">
    <name type="scientific">Nocardia beijingensis</name>
    <dbReference type="NCBI Taxonomy" id="95162"/>
    <lineage>
        <taxon>Bacteria</taxon>
        <taxon>Bacillati</taxon>
        <taxon>Actinomycetota</taxon>
        <taxon>Actinomycetes</taxon>
        <taxon>Mycobacteriales</taxon>
        <taxon>Nocardiaceae</taxon>
        <taxon>Nocardia</taxon>
    </lineage>
</organism>
<dbReference type="SUPFAM" id="SSF50249">
    <property type="entry name" value="Nucleic acid-binding proteins"/>
    <property type="match status" value="1"/>
</dbReference>
<dbReference type="InterPro" id="IPR002547">
    <property type="entry name" value="tRNA-bd_dom"/>
</dbReference>
<keyword evidence="2 3" id="KW-0694">RNA-binding</keyword>
<name>A0ABW7WA28_9NOCA</name>
<dbReference type="InterPro" id="IPR051270">
    <property type="entry name" value="Tyrosine-tRNA_ligase_regulator"/>
</dbReference>
<dbReference type="InterPro" id="IPR012340">
    <property type="entry name" value="NA-bd_OB-fold"/>
</dbReference>
<keyword evidence="6" id="KW-1185">Reference proteome</keyword>
<comment type="caution">
    <text evidence="5">The sequence shown here is derived from an EMBL/GenBank/DDBJ whole genome shotgun (WGS) entry which is preliminary data.</text>
</comment>
<evidence type="ECO:0000256" key="1">
    <source>
        <dbReference type="ARBA" id="ARBA00022555"/>
    </source>
</evidence>
<feature type="domain" description="TRNA-binding" evidence="4">
    <location>
        <begin position="21"/>
        <end position="121"/>
    </location>
</feature>
<evidence type="ECO:0000256" key="2">
    <source>
        <dbReference type="ARBA" id="ARBA00022884"/>
    </source>
</evidence>
<dbReference type="PROSITE" id="PS50886">
    <property type="entry name" value="TRBD"/>
    <property type="match status" value="1"/>
</dbReference>
<dbReference type="PANTHER" id="PTHR11586">
    <property type="entry name" value="TRNA-AMINOACYLATION COFACTOR ARC1 FAMILY MEMBER"/>
    <property type="match status" value="1"/>
</dbReference>
<dbReference type="PANTHER" id="PTHR11586:SF37">
    <property type="entry name" value="TRNA-BINDING DOMAIN-CONTAINING PROTEIN"/>
    <property type="match status" value="1"/>
</dbReference>
<evidence type="ECO:0000313" key="5">
    <source>
        <dbReference type="EMBL" id="MFI2318879.1"/>
    </source>
</evidence>
<dbReference type="RefSeq" id="WP_396946228.1">
    <property type="nucleotide sequence ID" value="NZ_JBIRXV010000001.1"/>
</dbReference>
<reference evidence="5 6" key="1">
    <citation type="submission" date="2024-10" db="EMBL/GenBank/DDBJ databases">
        <title>The Natural Products Discovery Center: Release of the First 8490 Sequenced Strains for Exploring Actinobacteria Biosynthetic Diversity.</title>
        <authorList>
            <person name="Kalkreuter E."/>
            <person name="Kautsar S.A."/>
            <person name="Yang D."/>
            <person name="Bader C.D."/>
            <person name="Teijaro C.N."/>
            <person name="Fluegel L."/>
            <person name="Davis C.M."/>
            <person name="Simpson J.R."/>
            <person name="Lauterbach L."/>
            <person name="Steele A.D."/>
            <person name="Gui C."/>
            <person name="Meng S."/>
            <person name="Li G."/>
            <person name="Viehrig K."/>
            <person name="Ye F."/>
            <person name="Su P."/>
            <person name="Kiefer A.F."/>
            <person name="Nichols A."/>
            <person name="Cepeda A.J."/>
            <person name="Yan W."/>
            <person name="Fan B."/>
            <person name="Jiang Y."/>
            <person name="Adhikari A."/>
            <person name="Zheng C.-J."/>
            <person name="Schuster L."/>
            <person name="Cowan T.M."/>
            <person name="Smanski M.J."/>
            <person name="Chevrette M.G."/>
            <person name="De Carvalho L.P.S."/>
            <person name="Shen B."/>
        </authorList>
    </citation>
    <scope>NUCLEOTIDE SEQUENCE [LARGE SCALE GENOMIC DNA]</scope>
    <source>
        <strain evidence="5 6">NPDC019626</strain>
    </source>
</reference>
<accession>A0ABW7WA28</accession>
<dbReference type="EMBL" id="JBIRXV010000001">
    <property type="protein sequence ID" value="MFI2318879.1"/>
    <property type="molecule type" value="Genomic_DNA"/>
</dbReference>
<keyword evidence="1 3" id="KW-0820">tRNA-binding</keyword>
<proteinExistence type="predicted"/>
<evidence type="ECO:0000313" key="6">
    <source>
        <dbReference type="Proteomes" id="UP001611450"/>
    </source>
</evidence>